<sequence length="81" mass="9060">MQIKCLRAMASRLKTLRMAWLMNENDCRLRIYFTHRSDVALQLAAIRFFGSSWVDPAIGSVLLASGLPSAKLFFLDALSGP</sequence>
<reference evidence="1 2" key="1">
    <citation type="submission" date="2017-05" db="EMBL/GenBank/DDBJ databases">
        <authorList>
            <person name="Song R."/>
            <person name="Chenine A.L."/>
            <person name="Ruprecht R.M."/>
        </authorList>
    </citation>
    <scope>NUCLEOTIDE SEQUENCE [LARGE SCALE GENOMIC DNA]</scope>
    <source>
        <strain evidence="1 2">DSM 26136</strain>
    </source>
</reference>
<keyword evidence="2" id="KW-1185">Reference proteome</keyword>
<accession>A0A1Y0ERC3</accession>
<gene>
    <name evidence="1" type="ORF">CCO03_17390</name>
</gene>
<name>A0A1Y0ERC3_9BURK</name>
<protein>
    <submittedName>
        <fullName evidence="1">Uncharacterized protein</fullName>
    </submittedName>
</protein>
<evidence type="ECO:0000313" key="2">
    <source>
        <dbReference type="Proteomes" id="UP000196138"/>
    </source>
</evidence>
<organism evidence="1 2">
    <name type="scientific">Comamonas serinivorans</name>
    <dbReference type="NCBI Taxonomy" id="1082851"/>
    <lineage>
        <taxon>Bacteria</taxon>
        <taxon>Pseudomonadati</taxon>
        <taxon>Pseudomonadota</taxon>
        <taxon>Betaproteobacteria</taxon>
        <taxon>Burkholderiales</taxon>
        <taxon>Comamonadaceae</taxon>
        <taxon>Comamonas</taxon>
    </lineage>
</organism>
<dbReference type="AlphaFoldDB" id="A0A1Y0ERC3"/>
<dbReference type="EMBL" id="CP021455">
    <property type="protein sequence ID" value="ARU06214.1"/>
    <property type="molecule type" value="Genomic_DNA"/>
</dbReference>
<dbReference type="KEGG" id="cser:CCO03_17390"/>
<proteinExistence type="predicted"/>
<evidence type="ECO:0000313" key="1">
    <source>
        <dbReference type="EMBL" id="ARU06214.1"/>
    </source>
</evidence>
<dbReference type="Proteomes" id="UP000196138">
    <property type="component" value="Chromosome"/>
</dbReference>